<gene>
    <name evidence="2" type="ORF">HNQ46_000164</name>
</gene>
<dbReference type="Proteomes" id="UP000522163">
    <property type="component" value="Unassembled WGS sequence"/>
</dbReference>
<evidence type="ECO:0000313" key="2">
    <source>
        <dbReference type="EMBL" id="MBB6040203.1"/>
    </source>
</evidence>
<protein>
    <submittedName>
        <fullName evidence="2">Uncharacterized protein</fullName>
    </submittedName>
</protein>
<comment type="caution">
    <text evidence="2">The sequence shown here is derived from an EMBL/GenBank/DDBJ whole genome shotgun (WGS) entry which is preliminary data.</text>
</comment>
<proteinExistence type="inferred from homology"/>
<name>A0A7W9W193_9FIRM</name>
<sequence>MVISMLEEKGIGFKEIEQEILERYDGSYMRKEMSYRNCAEKLSQTTGLSISHAAVWNVIQALGDKPVHDEKELVETGKKEDLRGSREVPVLFEEADGVWLNLQGKDRARRNYPKAEMKAAIAYDGWVEKRLEKDTGIRS</sequence>
<dbReference type="InterPro" id="IPR009620">
    <property type="entry name" value="UPF0236"/>
</dbReference>
<dbReference type="EMBL" id="JACHHH010000001">
    <property type="protein sequence ID" value="MBB6040203.1"/>
    <property type="molecule type" value="Genomic_DNA"/>
</dbReference>
<accession>A0A7W9W193</accession>
<dbReference type="Pfam" id="PF06782">
    <property type="entry name" value="UPF0236"/>
    <property type="match status" value="1"/>
</dbReference>
<comment type="similarity">
    <text evidence="1">Belongs to the UPF0236 family.</text>
</comment>
<organism evidence="2 3">
    <name type="scientific">Oribacterium sinus</name>
    <dbReference type="NCBI Taxonomy" id="237576"/>
    <lineage>
        <taxon>Bacteria</taxon>
        <taxon>Bacillati</taxon>
        <taxon>Bacillota</taxon>
        <taxon>Clostridia</taxon>
        <taxon>Lachnospirales</taxon>
        <taxon>Lachnospiraceae</taxon>
        <taxon>Oribacterium</taxon>
    </lineage>
</organism>
<evidence type="ECO:0000313" key="3">
    <source>
        <dbReference type="Proteomes" id="UP000522163"/>
    </source>
</evidence>
<dbReference type="AlphaFoldDB" id="A0A7W9W193"/>
<reference evidence="2 3" key="1">
    <citation type="submission" date="2020-08" db="EMBL/GenBank/DDBJ databases">
        <title>Genomic Encyclopedia of Type Strains, Phase IV (KMG-IV): sequencing the most valuable type-strain genomes for metagenomic binning, comparative biology and taxonomic classification.</title>
        <authorList>
            <person name="Goeker M."/>
        </authorList>
    </citation>
    <scope>NUCLEOTIDE SEQUENCE [LARGE SCALE GENOMIC DNA]</scope>
    <source>
        <strain evidence="2 3">DSM 17245</strain>
    </source>
</reference>
<evidence type="ECO:0000256" key="1">
    <source>
        <dbReference type="ARBA" id="ARBA00006539"/>
    </source>
</evidence>